<dbReference type="PANTHER" id="PTHR39337">
    <property type="entry name" value="BLR5642 PROTEIN"/>
    <property type="match status" value="1"/>
</dbReference>
<dbReference type="PANTHER" id="PTHR39337:SF1">
    <property type="entry name" value="BLR5642 PROTEIN"/>
    <property type="match status" value="1"/>
</dbReference>
<dbReference type="InterPro" id="IPR007438">
    <property type="entry name" value="DUF488"/>
</dbReference>
<evidence type="ECO:0000313" key="2">
    <source>
        <dbReference type="Proteomes" id="UP001595912"/>
    </source>
</evidence>
<organism evidence="1 2">
    <name type="scientific">Dactylosporangium cerinum</name>
    <dbReference type="NCBI Taxonomy" id="1434730"/>
    <lineage>
        <taxon>Bacteria</taxon>
        <taxon>Bacillati</taxon>
        <taxon>Actinomycetota</taxon>
        <taxon>Actinomycetes</taxon>
        <taxon>Micromonosporales</taxon>
        <taxon>Micromonosporaceae</taxon>
        <taxon>Dactylosporangium</taxon>
    </lineage>
</organism>
<proteinExistence type="predicted"/>
<dbReference type="PIRSF" id="PIRSF024492">
    <property type="entry name" value="UCP024492"/>
    <property type="match status" value="1"/>
</dbReference>
<sequence>MRILTVGHGARSIGALLEILVEAGVGTLVDVRRSPGSRRHPQFGRDALADAVTGAGLRYTWRGETLGGRREARRDSRHALPGHPALAGYADHMDTAAFRGAVDDLITPAATEPPAILCAETLWWQCHRMLIADALVLRGAVVEHLVEAGVRQPHRRTDGVRAGADGWPVYDAQQALPGL</sequence>
<dbReference type="EMBL" id="JBHSIU010000011">
    <property type="protein sequence ID" value="MFC4998024.1"/>
    <property type="molecule type" value="Genomic_DNA"/>
</dbReference>
<comment type="caution">
    <text evidence="1">The sequence shown here is derived from an EMBL/GenBank/DDBJ whole genome shotgun (WGS) entry which is preliminary data.</text>
</comment>
<keyword evidence="2" id="KW-1185">Reference proteome</keyword>
<reference evidence="2" key="1">
    <citation type="journal article" date="2019" name="Int. J. Syst. Evol. Microbiol.">
        <title>The Global Catalogue of Microorganisms (GCM) 10K type strain sequencing project: providing services to taxonomists for standard genome sequencing and annotation.</title>
        <authorList>
            <consortium name="The Broad Institute Genomics Platform"/>
            <consortium name="The Broad Institute Genome Sequencing Center for Infectious Disease"/>
            <person name="Wu L."/>
            <person name="Ma J."/>
        </authorList>
    </citation>
    <scope>NUCLEOTIDE SEQUENCE [LARGE SCALE GENOMIC DNA]</scope>
    <source>
        <strain evidence="2">CGMCC 4.7152</strain>
    </source>
</reference>
<dbReference type="RefSeq" id="WP_380114280.1">
    <property type="nucleotide sequence ID" value="NZ_JBHSIU010000011.1"/>
</dbReference>
<evidence type="ECO:0000313" key="1">
    <source>
        <dbReference type="EMBL" id="MFC4998024.1"/>
    </source>
</evidence>
<protein>
    <submittedName>
        <fullName evidence="1">DUF488 family protein</fullName>
    </submittedName>
</protein>
<dbReference type="Pfam" id="PF04343">
    <property type="entry name" value="DUF488"/>
    <property type="match status" value="1"/>
</dbReference>
<dbReference type="Proteomes" id="UP001595912">
    <property type="component" value="Unassembled WGS sequence"/>
</dbReference>
<accession>A0ABV9VPI3</accession>
<dbReference type="InterPro" id="IPR014519">
    <property type="entry name" value="UCP024492"/>
</dbReference>
<gene>
    <name evidence="1" type="ORF">ACFPIJ_09300</name>
</gene>
<name>A0ABV9VPI3_9ACTN</name>